<dbReference type="InterPro" id="IPR027410">
    <property type="entry name" value="TCP-1-like_intermed_sf"/>
</dbReference>
<dbReference type="Gene3D" id="3.30.260.10">
    <property type="entry name" value="TCP-1-like chaperonin intermediate domain"/>
    <property type="match status" value="1"/>
</dbReference>
<gene>
    <name evidence="6" type="ORF">OSTQU699_LOCUS7624</name>
</gene>
<dbReference type="GO" id="GO:0140662">
    <property type="term" value="F:ATP-dependent protein folding chaperone"/>
    <property type="evidence" value="ECO:0007669"/>
    <property type="project" value="InterPro"/>
</dbReference>
<dbReference type="GO" id="GO:0042026">
    <property type="term" value="P:protein refolding"/>
    <property type="evidence" value="ECO:0007669"/>
    <property type="project" value="InterPro"/>
</dbReference>
<accession>A0A8S1J436</accession>
<sequence length="192" mass="20595">MIEQPYGAPKITKDGVTVAKALEFKDKCQNVGASLVQQVASATNDIAGDGTTTATALARAILKEGILSVAAGMNPMDLWRGVQAGVDHVVKLLAKQAKMISTAEEIAQVATISANGEKEIGDLMSRAMERVGRDGVITVTDGKTLENELEVVEGMKVDRGYISPYFVTDQKNMKCDFEESYILIVEKKISGL</sequence>
<dbReference type="Gene3D" id="1.10.560.10">
    <property type="entry name" value="GroEL-like equatorial domain"/>
    <property type="match status" value="1"/>
</dbReference>
<dbReference type="InterPro" id="IPR027413">
    <property type="entry name" value="GROEL-like_equatorial_sf"/>
</dbReference>
<dbReference type="PRINTS" id="PR00304">
    <property type="entry name" value="TCOMPLEXTCP1"/>
</dbReference>
<comment type="similarity">
    <text evidence="1">Belongs to the chaperonin (HSP60) family.</text>
</comment>
<protein>
    <submittedName>
        <fullName evidence="6">Uncharacterized protein</fullName>
    </submittedName>
</protein>
<dbReference type="OrthoDB" id="1733909at2759"/>
<dbReference type="SUPFAM" id="SSF48592">
    <property type="entry name" value="GroEL equatorial domain-like"/>
    <property type="match status" value="1"/>
</dbReference>
<evidence type="ECO:0000256" key="5">
    <source>
        <dbReference type="ARBA" id="ARBA00023186"/>
    </source>
</evidence>
<evidence type="ECO:0000256" key="2">
    <source>
        <dbReference type="ARBA" id="ARBA00008020"/>
    </source>
</evidence>
<keyword evidence="4" id="KW-0067">ATP-binding</keyword>
<evidence type="ECO:0000256" key="4">
    <source>
        <dbReference type="ARBA" id="ARBA00022840"/>
    </source>
</evidence>
<dbReference type="PANTHER" id="PTHR45633">
    <property type="entry name" value="60 KDA HEAT SHOCK PROTEIN, MITOCHONDRIAL"/>
    <property type="match status" value="1"/>
</dbReference>
<dbReference type="InterPro" id="IPR017998">
    <property type="entry name" value="Chaperone_TCP-1"/>
</dbReference>
<comment type="similarity">
    <text evidence="2">Belongs to the TCP-1 chaperonin family.</text>
</comment>
<dbReference type="Proteomes" id="UP000708148">
    <property type="component" value="Unassembled WGS sequence"/>
</dbReference>
<name>A0A8S1J436_9CHLO</name>
<dbReference type="InterPro" id="IPR002423">
    <property type="entry name" value="Cpn60/GroEL/TCP-1"/>
</dbReference>
<keyword evidence="3" id="KW-0547">Nucleotide-binding</keyword>
<evidence type="ECO:0000313" key="6">
    <source>
        <dbReference type="EMBL" id="CAD7702267.1"/>
    </source>
</evidence>
<dbReference type="GO" id="GO:0005524">
    <property type="term" value="F:ATP binding"/>
    <property type="evidence" value="ECO:0007669"/>
    <property type="project" value="UniProtKB-KW"/>
</dbReference>
<keyword evidence="5" id="KW-0143">Chaperone</keyword>
<dbReference type="Gene3D" id="3.50.7.10">
    <property type="entry name" value="GroEL"/>
    <property type="match status" value="1"/>
</dbReference>
<dbReference type="AlphaFoldDB" id="A0A8S1J436"/>
<comment type="caution">
    <text evidence="6">The sequence shown here is derived from an EMBL/GenBank/DDBJ whole genome shotgun (WGS) entry which is preliminary data.</text>
</comment>
<proteinExistence type="inferred from homology"/>
<evidence type="ECO:0000313" key="7">
    <source>
        <dbReference type="Proteomes" id="UP000708148"/>
    </source>
</evidence>
<dbReference type="EMBL" id="CAJHUC010001763">
    <property type="protein sequence ID" value="CAD7702267.1"/>
    <property type="molecule type" value="Genomic_DNA"/>
</dbReference>
<evidence type="ECO:0000256" key="3">
    <source>
        <dbReference type="ARBA" id="ARBA00022741"/>
    </source>
</evidence>
<evidence type="ECO:0000256" key="1">
    <source>
        <dbReference type="ARBA" id="ARBA00006607"/>
    </source>
</evidence>
<dbReference type="InterPro" id="IPR001844">
    <property type="entry name" value="Cpn60/GroEL"/>
</dbReference>
<organism evidence="6 7">
    <name type="scientific">Ostreobium quekettii</name>
    <dbReference type="NCBI Taxonomy" id="121088"/>
    <lineage>
        <taxon>Eukaryota</taxon>
        <taxon>Viridiplantae</taxon>
        <taxon>Chlorophyta</taxon>
        <taxon>core chlorophytes</taxon>
        <taxon>Ulvophyceae</taxon>
        <taxon>TCBD clade</taxon>
        <taxon>Bryopsidales</taxon>
        <taxon>Ostreobineae</taxon>
        <taxon>Ostreobiaceae</taxon>
        <taxon>Ostreobium</taxon>
    </lineage>
</organism>
<dbReference type="Pfam" id="PF00118">
    <property type="entry name" value="Cpn60_TCP1"/>
    <property type="match status" value="1"/>
</dbReference>
<dbReference type="InterPro" id="IPR027409">
    <property type="entry name" value="GroEL-like_apical_dom_sf"/>
</dbReference>
<reference evidence="6" key="1">
    <citation type="submission" date="2020-12" db="EMBL/GenBank/DDBJ databases">
        <authorList>
            <person name="Iha C."/>
        </authorList>
    </citation>
    <scope>NUCLEOTIDE SEQUENCE</scope>
</reference>
<keyword evidence="7" id="KW-1185">Reference proteome</keyword>